<sequence length="173" mass="20732">RLDEHRECVGYFVGNQCGWRLGFYMRIVTEMRETVHRAKQLGINCPELNIKTSMVYNPLEKHPKKVGNNRPWSIFCIARYEGQITWYRKRRKSDSLINFSERVKRCMKSGRCRYSIKQTSWPVKEKRYVSELHIKSLKLMDFTTYTCRMSNLSSKPFKLVRQRGRTVCLTPFY</sequence>
<dbReference type="InterPro" id="IPR036179">
    <property type="entry name" value="Ig-like_dom_sf"/>
</dbReference>
<keyword evidence="3" id="KW-1185">Reference proteome</keyword>
<dbReference type="EMBL" id="BMAT01001344">
    <property type="protein sequence ID" value="GFR83613.1"/>
    <property type="molecule type" value="Genomic_DNA"/>
</dbReference>
<dbReference type="PROSITE" id="PS50835">
    <property type="entry name" value="IG_LIKE"/>
    <property type="match status" value="1"/>
</dbReference>
<dbReference type="AlphaFoldDB" id="A0AAV4GF25"/>
<feature type="domain" description="Ig-like" evidence="1">
    <location>
        <begin position="46"/>
        <end position="158"/>
    </location>
</feature>
<dbReference type="Proteomes" id="UP000762676">
    <property type="component" value="Unassembled WGS sequence"/>
</dbReference>
<feature type="non-terminal residue" evidence="2">
    <location>
        <position position="1"/>
    </location>
</feature>
<reference evidence="2 3" key="1">
    <citation type="journal article" date="2021" name="Elife">
        <title>Chloroplast acquisition without the gene transfer in kleptoplastic sea slugs, Plakobranchus ocellatus.</title>
        <authorList>
            <person name="Maeda T."/>
            <person name="Takahashi S."/>
            <person name="Yoshida T."/>
            <person name="Shimamura S."/>
            <person name="Takaki Y."/>
            <person name="Nagai Y."/>
            <person name="Toyoda A."/>
            <person name="Suzuki Y."/>
            <person name="Arimoto A."/>
            <person name="Ishii H."/>
            <person name="Satoh N."/>
            <person name="Nishiyama T."/>
            <person name="Hasebe M."/>
            <person name="Maruyama T."/>
            <person name="Minagawa J."/>
            <person name="Obokata J."/>
            <person name="Shigenobu S."/>
        </authorList>
    </citation>
    <scope>NUCLEOTIDE SEQUENCE [LARGE SCALE GENOMIC DNA]</scope>
</reference>
<comment type="caution">
    <text evidence="2">The sequence shown here is derived from an EMBL/GenBank/DDBJ whole genome shotgun (WGS) entry which is preliminary data.</text>
</comment>
<name>A0AAV4GF25_9GAST</name>
<accession>A0AAV4GF25</accession>
<dbReference type="InterPro" id="IPR007110">
    <property type="entry name" value="Ig-like_dom"/>
</dbReference>
<organism evidence="2 3">
    <name type="scientific">Elysia marginata</name>
    <dbReference type="NCBI Taxonomy" id="1093978"/>
    <lineage>
        <taxon>Eukaryota</taxon>
        <taxon>Metazoa</taxon>
        <taxon>Spiralia</taxon>
        <taxon>Lophotrochozoa</taxon>
        <taxon>Mollusca</taxon>
        <taxon>Gastropoda</taxon>
        <taxon>Heterobranchia</taxon>
        <taxon>Euthyneura</taxon>
        <taxon>Panpulmonata</taxon>
        <taxon>Sacoglossa</taxon>
        <taxon>Placobranchoidea</taxon>
        <taxon>Plakobranchidae</taxon>
        <taxon>Elysia</taxon>
    </lineage>
</organism>
<protein>
    <recommendedName>
        <fullName evidence="1">Ig-like domain-containing protein</fullName>
    </recommendedName>
</protein>
<evidence type="ECO:0000313" key="2">
    <source>
        <dbReference type="EMBL" id="GFR83613.1"/>
    </source>
</evidence>
<proteinExistence type="predicted"/>
<dbReference type="Gene3D" id="2.60.40.10">
    <property type="entry name" value="Immunoglobulins"/>
    <property type="match status" value="1"/>
</dbReference>
<dbReference type="SUPFAM" id="SSF48726">
    <property type="entry name" value="Immunoglobulin"/>
    <property type="match status" value="1"/>
</dbReference>
<evidence type="ECO:0000259" key="1">
    <source>
        <dbReference type="PROSITE" id="PS50835"/>
    </source>
</evidence>
<gene>
    <name evidence="2" type="ORF">ElyMa_000653300</name>
</gene>
<dbReference type="InterPro" id="IPR013783">
    <property type="entry name" value="Ig-like_fold"/>
</dbReference>
<evidence type="ECO:0000313" key="3">
    <source>
        <dbReference type="Proteomes" id="UP000762676"/>
    </source>
</evidence>